<reference evidence="3" key="1">
    <citation type="journal article" date="2019" name="Int. J. Syst. Evol. Microbiol.">
        <title>The Global Catalogue of Microorganisms (GCM) 10K type strain sequencing project: providing services to taxonomists for standard genome sequencing and annotation.</title>
        <authorList>
            <consortium name="The Broad Institute Genomics Platform"/>
            <consortium name="The Broad Institute Genome Sequencing Center for Infectious Disease"/>
            <person name="Wu L."/>
            <person name="Ma J."/>
        </authorList>
    </citation>
    <scope>NUCLEOTIDE SEQUENCE [LARGE SCALE GENOMIC DNA]</scope>
    <source>
        <strain evidence="3">LMG 29894</strain>
    </source>
</reference>
<gene>
    <name evidence="2" type="ORF">ACFOW7_06495</name>
</gene>
<comment type="caution">
    <text evidence="2">The sequence shown here is derived from an EMBL/GenBank/DDBJ whole genome shotgun (WGS) entry which is preliminary data.</text>
</comment>
<dbReference type="RefSeq" id="WP_378162285.1">
    <property type="nucleotide sequence ID" value="NZ_JBHSBU010000001.1"/>
</dbReference>
<evidence type="ECO:0000256" key="1">
    <source>
        <dbReference type="SAM" id="SignalP"/>
    </source>
</evidence>
<dbReference type="EMBL" id="JBHSBU010000001">
    <property type="protein sequence ID" value="MFC4159004.1"/>
    <property type="molecule type" value="Genomic_DNA"/>
</dbReference>
<keyword evidence="1" id="KW-0732">Signal</keyword>
<feature type="chain" id="PRO_5046320428" evidence="1">
    <location>
        <begin position="21"/>
        <end position="100"/>
    </location>
</feature>
<sequence length="100" mass="11096">MKTISLLTALILAFLQTVQASSPEAWTAQQQQVVTACLKQSGLRNAKAVGQPIEFDDRVGYTALTVEGRYPQKFMQNQTGRMLCLFDRKSRQAFVAEAGK</sequence>
<evidence type="ECO:0000313" key="3">
    <source>
        <dbReference type="Proteomes" id="UP001595791"/>
    </source>
</evidence>
<name>A0ABV8MLU9_9NEIS</name>
<dbReference type="Proteomes" id="UP001595791">
    <property type="component" value="Unassembled WGS sequence"/>
</dbReference>
<proteinExistence type="predicted"/>
<accession>A0ABV8MLU9</accession>
<feature type="signal peptide" evidence="1">
    <location>
        <begin position="1"/>
        <end position="20"/>
    </location>
</feature>
<keyword evidence="3" id="KW-1185">Reference proteome</keyword>
<protein>
    <submittedName>
        <fullName evidence="2">Uncharacterized protein</fullName>
    </submittedName>
</protein>
<organism evidence="2 3">
    <name type="scientific">Chitinimonas lacunae</name>
    <dbReference type="NCBI Taxonomy" id="1963018"/>
    <lineage>
        <taxon>Bacteria</taxon>
        <taxon>Pseudomonadati</taxon>
        <taxon>Pseudomonadota</taxon>
        <taxon>Betaproteobacteria</taxon>
        <taxon>Neisseriales</taxon>
        <taxon>Chitinibacteraceae</taxon>
        <taxon>Chitinimonas</taxon>
    </lineage>
</organism>
<evidence type="ECO:0000313" key="2">
    <source>
        <dbReference type="EMBL" id="MFC4159004.1"/>
    </source>
</evidence>